<keyword evidence="5" id="KW-1185">Reference proteome</keyword>
<dbReference type="EMBL" id="CP123443">
    <property type="protein sequence ID" value="WGK68099.1"/>
    <property type="molecule type" value="Genomic_DNA"/>
</dbReference>
<gene>
    <name evidence="4" type="ORF">P0082_06340</name>
</gene>
<dbReference type="Gene3D" id="2.160.20.80">
    <property type="entry name" value="E3 ubiquitin-protein ligase SopA"/>
    <property type="match status" value="1"/>
</dbReference>
<accession>A0ABY8MDR2</accession>
<evidence type="ECO:0000256" key="1">
    <source>
        <dbReference type="ARBA" id="ARBA00022737"/>
    </source>
</evidence>
<evidence type="ECO:0000313" key="5">
    <source>
        <dbReference type="Proteomes" id="UP001228690"/>
    </source>
</evidence>
<dbReference type="SUPFAM" id="SSF141571">
    <property type="entry name" value="Pentapeptide repeat-like"/>
    <property type="match status" value="1"/>
</dbReference>
<reference evidence="4 5" key="1">
    <citation type="submission" date="2023-04" db="EMBL/GenBank/DDBJ databases">
        <title>Spirochaete genome identified in red abalone sample constitutes a novel genus.</title>
        <authorList>
            <person name="Sharma S.P."/>
            <person name="Purcell C.M."/>
            <person name="Hyde J.R."/>
            <person name="Severin A.J."/>
        </authorList>
    </citation>
    <scope>NUCLEOTIDE SEQUENCE [LARGE SCALE GENOMIC DNA]</scope>
    <source>
        <strain evidence="4 5">SP-2023</strain>
    </source>
</reference>
<dbReference type="Pfam" id="PF00805">
    <property type="entry name" value="Pentapeptide"/>
    <property type="match status" value="2"/>
</dbReference>
<protein>
    <submittedName>
        <fullName evidence="4">Pentapeptide repeat-containing protein</fullName>
    </submittedName>
</protein>
<dbReference type="RefSeq" id="WP_326926264.1">
    <property type="nucleotide sequence ID" value="NZ_CP123443.1"/>
</dbReference>
<keyword evidence="3" id="KW-1133">Transmembrane helix</keyword>
<sequence length="459" mass="51868">MIVVGTVFLIVIILVLIYLEPVAKFLGYCPGETEGKDCPGKTEGYFPLVQALGFMLIAIMTLILTSQRNRNLDKQVENARKQTENLTKQTENLTKQTENLTKQTENAIEKTKVQDETRLDQQFLDAVKLLGDSSMDYSGREGAVYMLSALAQKSPDHTQRCVDMISSLNQWMGERIQNRPDYFRRNANVDEKNFSRWRTRVFTTDQGGLQKYFQEISKKEENQPEDQILKKQIENERLSQTVLKELEEIIAEFLQREDNGKPLNLNHRYICQINLGGKQAGTGRISYSFAKLQGAKLSNANLQRAKLSNAKLQGAYLWGANLQGAYLANANLQGAYLANANLQGAYLANAKLQGAYSTSIEMEGETRNEQFTNRIRKRTNEKADLSRTQQGNLKQEDADEIIKELEAEDLSDLDIKQHAIGRIKSAIGKTPNLAEAQLGSYTKTEADEMIKNYEKKASL</sequence>
<dbReference type="PANTHER" id="PTHR47485:SF1">
    <property type="entry name" value="THYLAKOID LUMENAL 17.4 KDA PROTEIN, CHLOROPLASTIC"/>
    <property type="match status" value="1"/>
</dbReference>
<keyword evidence="3" id="KW-0472">Membrane</keyword>
<name>A0ABY8MDR2_9SPIO</name>
<keyword evidence="3" id="KW-0812">Transmembrane</keyword>
<proteinExistence type="predicted"/>
<dbReference type="PANTHER" id="PTHR47485">
    <property type="entry name" value="THYLAKOID LUMENAL 17.4 KDA PROTEIN, CHLOROPLASTIC"/>
    <property type="match status" value="1"/>
</dbReference>
<organism evidence="4 5">
    <name type="scientific">Candidatus Haliotispira prima</name>
    <dbReference type="NCBI Taxonomy" id="3034016"/>
    <lineage>
        <taxon>Bacteria</taxon>
        <taxon>Pseudomonadati</taxon>
        <taxon>Spirochaetota</taxon>
        <taxon>Spirochaetia</taxon>
        <taxon>Spirochaetales</taxon>
        <taxon>Spirochaetaceae</taxon>
        <taxon>Candidatus Haliotispira</taxon>
    </lineage>
</organism>
<feature type="coiled-coil region" evidence="2">
    <location>
        <begin position="62"/>
        <end position="110"/>
    </location>
</feature>
<keyword evidence="2" id="KW-0175">Coiled coil</keyword>
<dbReference type="Proteomes" id="UP001228690">
    <property type="component" value="Chromosome"/>
</dbReference>
<evidence type="ECO:0000256" key="3">
    <source>
        <dbReference type="SAM" id="Phobius"/>
    </source>
</evidence>
<feature type="transmembrane region" description="Helical" evidence="3">
    <location>
        <begin position="7"/>
        <end position="25"/>
    </location>
</feature>
<feature type="transmembrane region" description="Helical" evidence="3">
    <location>
        <begin position="45"/>
        <end position="65"/>
    </location>
</feature>
<keyword evidence="1" id="KW-0677">Repeat</keyword>
<dbReference type="InterPro" id="IPR001646">
    <property type="entry name" value="5peptide_repeat"/>
</dbReference>
<evidence type="ECO:0000313" key="4">
    <source>
        <dbReference type="EMBL" id="WGK68099.1"/>
    </source>
</evidence>
<evidence type="ECO:0000256" key="2">
    <source>
        <dbReference type="SAM" id="Coils"/>
    </source>
</evidence>